<evidence type="ECO:0000313" key="1">
    <source>
        <dbReference type="EMBL" id="XDJ45365.1"/>
    </source>
</evidence>
<sequence length="149" mass="16473">MAIWAAISAIAGLIAAFYMGMAYHRSKVAKPCVLDAQLERRDDGDYLVKLLIHPGETPMLYRAIRVRGGEISRAEASWPGGRCVFTPVHGFSMELDVEIAVPSDRLGGEPVRHWLILRSRQSSVIALLSRKSLWASKIKATVSPNMVQD</sequence>
<protein>
    <submittedName>
        <fullName evidence="1">Uncharacterized protein</fullName>
    </submittedName>
</protein>
<reference evidence="1" key="1">
    <citation type="submission" date="2024-05" db="EMBL/GenBank/DDBJ databases">
        <authorList>
            <person name="Luo Y.-C."/>
            <person name="Nicholds J."/>
            <person name="Mortimer T."/>
            <person name="Maboni G."/>
        </authorList>
    </citation>
    <scope>NUCLEOTIDE SEQUENCE</scope>
    <source>
        <strain evidence="1">153271</strain>
    </source>
</reference>
<proteinExistence type="predicted"/>
<dbReference type="AlphaFoldDB" id="A0AB39CTS4"/>
<organism evidence="1">
    <name type="scientific">Castellaniella ginsengisoli</name>
    <dbReference type="NCBI Taxonomy" id="546114"/>
    <lineage>
        <taxon>Bacteria</taxon>
        <taxon>Pseudomonadati</taxon>
        <taxon>Pseudomonadota</taxon>
        <taxon>Betaproteobacteria</taxon>
        <taxon>Burkholderiales</taxon>
        <taxon>Alcaligenaceae</taxon>
        <taxon>Castellaniella</taxon>
    </lineage>
</organism>
<gene>
    <name evidence="1" type="ORF">ABRZ02_03505</name>
</gene>
<dbReference type="EMBL" id="CP158253">
    <property type="protein sequence ID" value="XDJ45365.1"/>
    <property type="molecule type" value="Genomic_DNA"/>
</dbReference>
<accession>A0AB39CTS4</accession>
<name>A0AB39CTS4_9BURK</name>
<dbReference type="RefSeq" id="WP_368647944.1">
    <property type="nucleotide sequence ID" value="NZ_CP158253.1"/>
</dbReference>